<organism evidence="4 5">
    <name type="scientific">Erythranthe guttata</name>
    <name type="common">Yellow monkey flower</name>
    <name type="synonym">Mimulus guttatus</name>
    <dbReference type="NCBI Taxonomy" id="4155"/>
    <lineage>
        <taxon>Eukaryota</taxon>
        <taxon>Viridiplantae</taxon>
        <taxon>Streptophyta</taxon>
        <taxon>Embryophyta</taxon>
        <taxon>Tracheophyta</taxon>
        <taxon>Spermatophyta</taxon>
        <taxon>Magnoliopsida</taxon>
        <taxon>eudicotyledons</taxon>
        <taxon>Gunneridae</taxon>
        <taxon>Pentapetalae</taxon>
        <taxon>asterids</taxon>
        <taxon>lamiids</taxon>
        <taxon>Lamiales</taxon>
        <taxon>Phrymaceae</taxon>
        <taxon>Erythranthe</taxon>
    </lineage>
</organism>
<dbReference type="Gene3D" id="3.40.50.300">
    <property type="entry name" value="P-loop containing nucleotide triphosphate hydrolases"/>
    <property type="match status" value="1"/>
</dbReference>
<evidence type="ECO:0000259" key="3">
    <source>
        <dbReference type="Pfam" id="PF07724"/>
    </source>
</evidence>
<dbReference type="InterPro" id="IPR003959">
    <property type="entry name" value="ATPase_AAA_core"/>
</dbReference>
<dbReference type="InterPro" id="IPR050130">
    <property type="entry name" value="ClpA_ClpB"/>
</dbReference>
<dbReference type="PANTHER" id="PTHR11638">
    <property type="entry name" value="ATP-DEPENDENT CLP PROTEASE"/>
    <property type="match status" value="1"/>
</dbReference>
<accession>A0A022RU23</accession>
<dbReference type="PANTHER" id="PTHR11638:SF18">
    <property type="entry name" value="HEAT SHOCK PROTEIN 104"/>
    <property type="match status" value="1"/>
</dbReference>
<dbReference type="GO" id="GO:0016887">
    <property type="term" value="F:ATP hydrolysis activity"/>
    <property type="evidence" value="ECO:0007669"/>
    <property type="project" value="InterPro"/>
</dbReference>
<dbReference type="InterPro" id="IPR027417">
    <property type="entry name" value="P-loop_NTPase"/>
</dbReference>
<keyword evidence="5" id="KW-1185">Reference proteome</keyword>
<proteinExistence type="predicted"/>
<dbReference type="Proteomes" id="UP000030748">
    <property type="component" value="Unassembled WGS sequence"/>
</dbReference>
<feature type="domain" description="ATPase AAA-type core" evidence="3">
    <location>
        <begin position="100"/>
        <end position="203"/>
    </location>
</feature>
<evidence type="ECO:0000313" key="4">
    <source>
        <dbReference type="EMBL" id="EYU43258.1"/>
    </source>
</evidence>
<protein>
    <recommendedName>
        <fullName evidence="3">ATPase AAA-type core domain-containing protein</fullName>
    </recommendedName>
</protein>
<dbReference type="STRING" id="4155.A0A022RU23"/>
<keyword evidence="1" id="KW-0547">Nucleotide-binding</keyword>
<dbReference type="SUPFAM" id="SSF52540">
    <property type="entry name" value="P-loop containing nucleoside triphosphate hydrolases"/>
    <property type="match status" value="1"/>
</dbReference>
<dbReference type="EMBL" id="KI630264">
    <property type="protein sequence ID" value="EYU43258.1"/>
    <property type="molecule type" value="Genomic_DNA"/>
</dbReference>
<name>A0A022RU23_ERYGU</name>
<gene>
    <name evidence="4" type="ORF">MIMGU_mgv1a012578mg</name>
</gene>
<dbReference type="Pfam" id="PF07724">
    <property type="entry name" value="AAA_2"/>
    <property type="match status" value="1"/>
</dbReference>
<dbReference type="eggNOG" id="KOG1051">
    <property type="taxonomic scope" value="Eukaryota"/>
</dbReference>
<reference evidence="4 5" key="1">
    <citation type="journal article" date="2013" name="Proc. Natl. Acad. Sci. U.S.A.">
        <title>Fine-scale variation in meiotic recombination in Mimulus inferred from population shotgun sequencing.</title>
        <authorList>
            <person name="Hellsten U."/>
            <person name="Wright K.M."/>
            <person name="Jenkins J."/>
            <person name="Shu S."/>
            <person name="Yuan Y."/>
            <person name="Wessler S.R."/>
            <person name="Schmutz J."/>
            <person name="Willis J.H."/>
            <person name="Rokhsar D.S."/>
        </authorList>
    </citation>
    <scope>NUCLEOTIDE SEQUENCE [LARGE SCALE GENOMIC DNA]</scope>
    <source>
        <strain evidence="5">cv. DUN x IM62</strain>
    </source>
</reference>
<sequence>MHCTELERYDTGIGKATRTILDALLKVCDGDSLEPTGMILDSSSDYDPVEGSNLPAKHYFFVGLNHVAKAGLINSLNEFLGESFFVYVKLDNNSRGEEVKEFLVDQVRLRPCLVLMLDGVEYADDALYKSLLEILDKGTVDDNEGFGVEFGRIILILTSDVENKRRIAGSAMFNHQQDIISNILTNQNQNVKRFRTELLYRVEGIMFFDPLSGDGGTPFLRKRGGRVKPPFIELTLSSFLRLMFEG</sequence>
<evidence type="ECO:0000313" key="5">
    <source>
        <dbReference type="Proteomes" id="UP000030748"/>
    </source>
</evidence>
<evidence type="ECO:0000256" key="1">
    <source>
        <dbReference type="ARBA" id="ARBA00022741"/>
    </source>
</evidence>
<evidence type="ECO:0000256" key="2">
    <source>
        <dbReference type="ARBA" id="ARBA00022840"/>
    </source>
</evidence>
<dbReference type="GO" id="GO:0005524">
    <property type="term" value="F:ATP binding"/>
    <property type="evidence" value="ECO:0007669"/>
    <property type="project" value="UniProtKB-KW"/>
</dbReference>
<keyword evidence="2" id="KW-0067">ATP-binding</keyword>
<dbReference type="AlphaFoldDB" id="A0A022RU23"/>